<organism evidence="1">
    <name type="scientific">Anguilla anguilla</name>
    <name type="common">European freshwater eel</name>
    <name type="synonym">Muraena anguilla</name>
    <dbReference type="NCBI Taxonomy" id="7936"/>
    <lineage>
        <taxon>Eukaryota</taxon>
        <taxon>Metazoa</taxon>
        <taxon>Chordata</taxon>
        <taxon>Craniata</taxon>
        <taxon>Vertebrata</taxon>
        <taxon>Euteleostomi</taxon>
        <taxon>Actinopterygii</taxon>
        <taxon>Neopterygii</taxon>
        <taxon>Teleostei</taxon>
        <taxon>Anguilliformes</taxon>
        <taxon>Anguillidae</taxon>
        <taxon>Anguilla</taxon>
    </lineage>
</organism>
<proteinExistence type="predicted"/>
<reference evidence="1" key="1">
    <citation type="submission" date="2014-11" db="EMBL/GenBank/DDBJ databases">
        <authorList>
            <person name="Amaro Gonzalez C."/>
        </authorList>
    </citation>
    <scope>NUCLEOTIDE SEQUENCE</scope>
</reference>
<dbReference type="EMBL" id="GBXM01006378">
    <property type="protein sequence ID" value="JAI02200.1"/>
    <property type="molecule type" value="Transcribed_RNA"/>
</dbReference>
<dbReference type="AlphaFoldDB" id="A0A0E9XHP2"/>
<evidence type="ECO:0000313" key="1">
    <source>
        <dbReference type="EMBL" id="JAI02200.1"/>
    </source>
</evidence>
<sequence>MAAYKMHLSFMKLTNVFALTPKPRPIHSSPTTSEKILICTENLQPSLSTLKCSITN</sequence>
<reference evidence="1" key="2">
    <citation type="journal article" date="2015" name="Fish Shellfish Immunol.">
        <title>Early steps in the European eel (Anguilla anguilla)-Vibrio vulnificus interaction in the gills: Role of the RtxA13 toxin.</title>
        <authorList>
            <person name="Callol A."/>
            <person name="Pajuelo D."/>
            <person name="Ebbesson L."/>
            <person name="Teles M."/>
            <person name="MacKenzie S."/>
            <person name="Amaro C."/>
        </authorList>
    </citation>
    <scope>NUCLEOTIDE SEQUENCE</scope>
</reference>
<accession>A0A0E9XHP2</accession>
<protein>
    <submittedName>
        <fullName evidence="1">Uncharacterized protein</fullName>
    </submittedName>
</protein>
<name>A0A0E9XHP2_ANGAN</name>